<accession>A0A8S1NXC0</accession>
<comment type="similarity">
    <text evidence="3">Belongs to the glycosyl hydrolase 31 family.</text>
</comment>
<dbReference type="EMBL" id="CAJJDM010000092">
    <property type="protein sequence ID" value="CAD8091814.1"/>
    <property type="molecule type" value="Genomic_DNA"/>
</dbReference>
<evidence type="ECO:0008006" key="8">
    <source>
        <dbReference type="Google" id="ProtNLM"/>
    </source>
</evidence>
<sequence length="859" mass="100241">MLLILYIPLILASYLYENSTLITQTLFYEREDNPMYNLSVFATYESYNQLDIKIEDLEKRQFHMPSDMEPFKSIYNDIINPIACSHYDYETRIDESPFKFNVIRADTEETMLSLYDIIVSELYSEFTIKIPTKYLFGLGERNQKGFRFKEGIYTLMAKDVPQLLEDGKQPGKGVYSSHPVYLMRERSGKYHVLFFKNSSPMDVIYKDDKLTFKYIGGILQLKLFLGDYDPETAIKLYHSYLGGWALHPFWTMGYHHSRWPIKSSQKLKEYVYKHKEHDIPLDTIWSDIDYMNDRQIFSVDEMRFHKSDFEEIQNQLGVNYIPIIDVAVGVKYGKQDKGFREGINLDIFLRSPNTGQRFRGKVWPGSSYFPDFFHPNCSTYWRTMIKHLYQSTNFSGLWIDMNEPTNFCDGECDLQQGRDKWNSTMDYTDVNETYKNNHIFFPYIPGVSPLEKMTLPPNLYHYGKYLHKDVHNLYGLQESYETYQAQKEIGKPLPFIISRSTFPGSGHFTQHWEGDNEASYTFMYLSVGSTMQFNIFGIPMVGADVCGFLDNTTPKLCARWVQLGSLYPFFRNHNNDRAKDQEFYSLGDDVLLAARRNIKLRYSIIKWYYSLFLRSNHTGTIFRPVFFEFNDDVNLFKDEVLDTQFLIGDELMATPILVEGQTIRKAYFPKAYWYHFLSGSRLQKYEDPGQEHFVMCKYTDYVPLYIKGGSIILQQNITQVKSVKDLKNHFYAVIAIGEKDSFGTMIDLDEFSDQKIVEKCDQLNCILNVNFSKQDNQAEFTIVRADNGGPASYPLFISRLKIYGLPPSQTIKCSSNKIVECSYSNENTFPYISNIQLNEGIGLEFGETTGVFKLTLQFS</sequence>
<dbReference type="GO" id="GO:0005975">
    <property type="term" value="P:carbohydrate metabolic process"/>
    <property type="evidence" value="ECO:0007669"/>
    <property type="project" value="InterPro"/>
</dbReference>
<dbReference type="GO" id="GO:0004553">
    <property type="term" value="F:hydrolase activity, hydrolyzing O-glycosyl compounds"/>
    <property type="evidence" value="ECO:0007669"/>
    <property type="project" value="InterPro"/>
</dbReference>
<evidence type="ECO:0000259" key="5">
    <source>
        <dbReference type="Pfam" id="PF21365"/>
    </source>
</evidence>
<dbReference type="InterPro" id="IPR048395">
    <property type="entry name" value="Glyco_hydro_31_C"/>
</dbReference>
<dbReference type="OMA" id="NYTASPF"/>
<reference evidence="6" key="1">
    <citation type="submission" date="2021-01" db="EMBL/GenBank/DDBJ databases">
        <authorList>
            <consortium name="Genoscope - CEA"/>
            <person name="William W."/>
        </authorList>
    </citation>
    <scope>NUCLEOTIDE SEQUENCE</scope>
</reference>
<evidence type="ECO:0000259" key="4">
    <source>
        <dbReference type="Pfam" id="PF01055"/>
    </source>
</evidence>
<feature type="domain" description="Glycosyl hydrolase family 31 C-terminal" evidence="5">
    <location>
        <begin position="620"/>
        <end position="712"/>
    </location>
</feature>
<proteinExistence type="inferred from homology"/>
<dbReference type="AlphaFoldDB" id="A0A8S1NXC0"/>
<evidence type="ECO:0000256" key="1">
    <source>
        <dbReference type="ARBA" id="ARBA00022801"/>
    </source>
</evidence>
<protein>
    <recommendedName>
        <fullName evidence="8">Alpha-glucosidase</fullName>
    </recommendedName>
</protein>
<dbReference type="Proteomes" id="UP000688137">
    <property type="component" value="Unassembled WGS sequence"/>
</dbReference>
<dbReference type="PANTHER" id="PTHR22762">
    <property type="entry name" value="ALPHA-GLUCOSIDASE"/>
    <property type="match status" value="1"/>
</dbReference>
<keyword evidence="7" id="KW-1185">Reference proteome</keyword>
<feature type="domain" description="Glycoside hydrolase family 31 TIM barrel" evidence="4">
    <location>
        <begin position="245"/>
        <end position="611"/>
    </location>
</feature>
<dbReference type="InterPro" id="IPR000322">
    <property type="entry name" value="Glyco_hydro_31_TIM"/>
</dbReference>
<dbReference type="CDD" id="cd14752">
    <property type="entry name" value="GH31_N"/>
    <property type="match status" value="1"/>
</dbReference>
<organism evidence="6 7">
    <name type="scientific">Paramecium primaurelia</name>
    <dbReference type="NCBI Taxonomy" id="5886"/>
    <lineage>
        <taxon>Eukaryota</taxon>
        <taxon>Sar</taxon>
        <taxon>Alveolata</taxon>
        <taxon>Ciliophora</taxon>
        <taxon>Intramacronucleata</taxon>
        <taxon>Oligohymenophorea</taxon>
        <taxon>Peniculida</taxon>
        <taxon>Parameciidae</taxon>
        <taxon>Paramecium</taxon>
    </lineage>
</organism>
<dbReference type="InterPro" id="IPR030458">
    <property type="entry name" value="Glyco_hydro_31_AS"/>
</dbReference>
<dbReference type="CDD" id="cd06602">
    <property type="entry name" value="GH31_MGAM_SI_GAA"/>
    <property type="match status" value="1"/>
</dbReference>
<keyword evidence="1 3" id="KW-0378">Hydrolase</keyword>
<evidence type="ECO:0000256" key="2">
    <source>
        <dbReference type="ARBA" id="ARBA00023295"/>
    </source>
</evidence>
<dbReference type="Pfam" id="PF21365">
    <property type="entry name" value="Glyco_hydro_31_3rd"/>
    <property type="match status" value="1"/>
</dbReference>
<evidence type="ECO:0000313" key="6">
    <source>
        <dbReference type="EMBL" id="CAD8091814.1"/>
    </source>
</evidence>
<keyword evidence="2 3" id="KW-0326">Glycosidase</keyword>
<evidence type="ECO:0000313" key="7">
    <source>
        <dbReference type="Proteomes" id="UP000688137"/>
    </source>
</evidence>
<comment type="caution">
    <text evidence="6">The sequence shown here is derived from an EMBL/GenBank/DDBJ whole genome shotgun (WGS) entry which is preliminary data.</text>
</comment>
<name>A0A8S1NXC0_PARPR</name>
<dbReference type="PANTHER" id="PTHR22762:SF133">
    <property type="entry name" value="P-TYPE DOMAIN-CONTAINING PROTEIN"/>
    <property type="match status" value="1"/>
</dbReference>
<dbReference type="Pfam" id="PF01055">
    <property type="entry name" value="Glyco_hydro_31_2nd"/>
    <property type="match status" value="1"/>
</dbReference>
<evidence type="ECO:0000256" key="3">
    <source>
        <dbReference type="RuleBase" id="RU361185"/>
    </source>
</evidence>
<dbReference type="PROSITE" id="PS00129">
    <property type="entry name" value="GLYCOSYL_HYDROL_F31_1"/>
    <property type="match status" value="1"/>
</dbReference>
<gene>
    <name evidence="6" type="ORF">PPRIM_AZ9-3.1.T0890074</name>
</gene>